<proteinExistence type="predicted"/>
<dbReference type="PANTHER" id="PTHR24406">
    <property type="entry name" value="TRANSCRIPTIONAL REPRESSOR CTCFL-RELATED"/>
    <property type="match status" value="1"/>
</dbReference>
<feature type="binding site" evidence="8">
    <location>
        <position position="45"/>
    </location>
    <ligand>
        <name>Zn(2+)</name>
        <dbReference type="ChEBI" id="CHEBI:29105"/>
    </ligand>
</feature>
<feature type="domain" description="C2H2-type" evidence="9">
    <location>
        <begin position="214"/>
        <end position="242"/>
    </location>
</feature>
<organism evidence="11">
    <name type="scientific">Culicoides sonorensis</name>
    <name type="common">Biting midge</name>
    <dbReference type="NCBI Taxonomy" id="179676"/>
    <lineage>
        <taxon>Eukaryota</taxon>
        <taxon>Metazoa</taxon>
        <taxon>Ecdysozoa</taxon>
        <taxon>Arthropoda</taxon>
        <taxon>Hexapoda</taxon>
        <taxon>Insecta</taxon>
        <taxon>Pterygota</taxon>
        <taxon>Neoptera</taxon>
        <taxon>Endopterygota</taxon>
        <taxon>Diptera</taxon>
        <taxon>Nematocera</taxon>
        <taxon>Chironomoidea</taxon>
        <taxon>Ceratopogonidae</taxon>
        <taxon>Ceratopogoninae</taxon>
        <taxon>Culicoides</taxon>
        <taxon>Monoculicoides</taxon>
    </lineage>
</organism>
<evidence type="ECO:0000259" key="9">
    <source>
        <dbReference type="PROSITE" id="PS50157"/>
    </source>
</evidence>
<keyword evidence="3" id="KW-0677">Repeat</keyword>
<evidence type="ECO:0000256" key="2">
    <source>
        <dbReference type="ARBA" id="ARBA00022723"/>
    </source>
</evidence>
<name>A0A336MC67_CULSO</name>
<dbReference type="FunFam" id="3.30.160.60:FF:000446">
    <property type="entry name" value="Zinc finger protein"/>
    <property type="match status" value="1"/>
</dbReference>
<feature type="domain" description="ZAD" evidence="10">
    <location>
        <begin position="3"/>
        <end position="72"/>
    </location>
</feature>
<dbReference type="SUPFAM" id="SSF57667">
    <property type="entry name" value="beta-beta-alpha zinc fingers"/>
    <property type="match status" value="2"/>
</dbReference>
<evidence type="ECO:0000313" key="11">
    <source>
        <dbReference type="EMBL" id="SSX26931.1"/>
    </source>
</evidence>
<feature type="domain" description="C2H2-type" evidence="9">
    <location>
        <begin position="271"/>
        <end position="298"/>
    </location>
</feature>
<evidence type="ECO:0000256" key="5">
    <source>
        <dbReference type="ARBA" id="ARBA00022833"/>
    </source>
</evidence>
<dbReference type="EMBL" id="UFQT01000749">
    <property type="protein sequence ID" value="SSX26931.1"/>
    <property type="molecule type" value="Genomic_DNA"/>
</dbReference>
<dbReference type="InterPro" id="IPR013087">
    <property type="entry name" value="Znf_C2H2_type"/>
</dbReference>
<dbReference type="GO" id="GO:0008270">
    <property type="term" value="F:zinc ion binding"/>
    <property type="evidence" value="ECO:0007669"/>
    <property type="project" value="UniProtKB-UniRule"/>
</dbReference>
<evidence type="ECO:0000256" key="8">
    <source>
        <dbReference type="PROSITE-ProRule" id="PRU01263"/>
    </source>
</evidence>
<evidence type="ECO:0000256" key="3">
    <source>
        <dbReference type="ARBA" id="ARBA00022737"/>
    </source>
</evidence>
<feature type="domain" description="C2H2-type" evidence="9">
    <location>
        <begin position="243"/>
        <end position="270"/>
    </location>
</feature>
<dbReference type="Pfam" id="PF00096">
    <property type="entry name" value="zf-C2H2"/>
    <property type="match status" value="2"/>
</dbReference>
<keyword evidence="2 8" id="KW-0479">Metal-binding</keyword>
<dbReference type="GO" id="GO:0005634">
    <property type="term" value="C:nucleus"/>
    <property type="evidence" value="ECO:0007669"/>
    <property type="project" value="UniProtKB-SubCell"/>
</dbReference>
<feature type="binding site" evidence="8">
    <location>
        <position position="8"/>
    </location>
    <ligand>
        <name>Zn(2+)</name>
        <dbReference type="ChEBI" id="CHEBI:29105"/>
    </ligand>
</feature>
<feature type="binding site" evidence="8">
    <location>
        <position position="48"/>
    </location>
    <ligand>
        <name>Zn(2+)</name>
        <dbReference type="ChEBI" id="CHEBI:29105"/>
    </ligand>
</feature>
<evidence type="ECO:0000256" key="4">
    <source>
        <dbReference type="ARBA" id="ARBA00022771"/>
    </source>
</evidence>
<dbReference type="SMART" id="SM00868">
    <property type="entry name" value="zf-AD"/>
    <property type="match status" value="1"/>
</dbReference>
<evidence type="ECO:0000256" key="1">
    <source>
        <dbReference type="ARBA" id="ARBA00004123"/>
    </source>
</evidence>
<dbReference type="VEuPathDB" id="VectorBase:CSON014016"/>
<evidence type="ECO:0000256" key="7">
    <source>
        <dbReference type="PROSITE-ProRule" id="PRU00042"/>
    </source>
</evidence>
<comment type="subcellular location">
    <subcellularLocation>
        <location evidence="1">Nucleus</location>
    </subcellularLocation>
</comment>
<feature type="binding site" evidence="8">
    <location>
        <position position="5"/>
    </location>
    <ligand>
        <name>Zn(2+)</name>
        <dbReference type="ChEBI" id="CHEBI:29105"/>
    </ligand>
</feature>
<reference evidence="11" key="1">
    <citation type="submission" date="2018-07" db="EMBL/GenBank/DDBJ databases">
        <authorList>
            <person name="Quirk P.G."/>
            <person name="Krulwich T.A."/>
        </authorList>
    </citation>
    <scope>NUCLEOTIDE SEQUENCE</scope>
</reference>
<keyword evidence="4 7" id="KW-0863">Zinc-finger</keyword>
<dbReference type="Pfam" id="PF07776">
    <property type="entry name" value="zf-AD"/>
    <property type="match status" value="1"/>
</dbReference>
<dbReference type="SUPFAM" id="SSF57716">
    <property type="entry name" value="Glucocorticoid receptor-like (DNA-binding domain)"/>
    <property type="match status" value="1"/>
</dbReference>
<dbReference type="OMA" id="CEKAYAN"/>
<dbReference type="PROSITE" id="PS51915">
    <property type="entry name" value="ZAD"/>
    <property type="match status" value="1"/>
</dbReference>
<keyword evidence="6" id="KW-0539">Nucleus</keyword>
<protein>
    <submittedName>
        <fullName evidence="11">CSON014016 protein</fullName>
    </submittedName>
</protein>
<dbReference type="InterPro" id="IPR012934">
    <property type="entry name" value="Znf_AD"/>
</dbReference>
<dbReference type="Gene3D" id="3.30.160.60">
    <property type="entry name" value="Classic Zinc Finger"/>
    <property type="match status" value="4"/>
</dbReference>
<dbReference type="Pfam" id="PF12874">
    <property type="entry name" value="zf-met"/>
    <property type="match status" value="1"/>
</dbReference>
<dbReference type="SMART" id="SM00355">
    <property type="entry name" value="ZnF_C2H2"/>
    <property type="match status" value="6"/>
</dbReference>
<keyword evidence="5 8" id="KW-0862">Zinc</keyword>
<dbReference type="InterPro" id="IPR050888">
    <property type="entry name" value="ZnF_C2H2-type_TF"/>
</dbReference>
<dbReference type="InterPro" id="IPR036236">
    <property type="entry name" value="Znf_C2H2_sf"/>
</dbReference>
<dbReference type="PROSITE" id="PS00028">
    <property type="entry name" value="ZINC_FINGER_C2H2_1"/>
    <property type="match status" value="3"/>
</dbReference>
<accession>A0A336MC67</accession>
<evidence type="ECO:0000259" key="10">
    <source>
        <dbReference type="PROSITE" id="PS51915"/>
    </source>
</evidence>
<sequence length="328" mass="38892">MPNTCRICLRSGPNITKEIESYLQIIENIAQIQLILTNDLPSNVCDDCVSDLEAAQLLREMLLDCNTVIQAKVEEVYHEIECQEIIYEEYEETQKEDSVVPDSNIESQVDEIQDIEETHEIDDETHEIDDEIQEIKCTRAYTRVSNRFHDKQKYYQCFYCDKNFSHIEMHMKNEHPEFKHPSHVNVRCAECKKVYSNIYKLNSHLLQTHLPKNFVCDECGRAFGYKSELTYHISRKHSDVKKFTCDICKTKFKSKNDMNRHKLRHTGEKPHKCQFCEKAYANYSDWKTHHLSHTGEWKYFCVICKKGFYKPSALKIHQQRCFNKVKKI</sequence>
<dbReference type="AlphaFoldDB" id="A0A336MC67"/>
<dbReference type="PROSITE" id="PS50157">
    <property type="entry name" value="ZINC_FINGER_C2H2_2"/>
    <property type="match status" value="3"/>
</dbReference>
<gene>
    <name evidence="11" type="primary">CSON014016</name>
</gene>
<evidence type="ECO:0000256" key="6">
    <source>
        <dbReference type="ARBA" id="ARBA00023242"/>
    </source>
</evidence>